<evidence type="ECO:0000256" key="3">
    <source>
        <dbReference type="ARBA" id="ARBA00022771"/>
    </source>
</evidence>
<dbReference type="GO" id="GO:0010520">
    <property type="term" value="P:regulation of reciprocal meiotic recombination"/>
    <property type="evidence" value="ECO:0007669"/>
    <property type="project" value="EnsemblFungi"/>
</dbReference>
<feature type="compositionally biased region" description="Low complexity" evidence="10">
    <location>
        <begin position="1"/>
        <end position="20"/>
    </location>
</feature>
<dbReference type="GO" id="GO:0006357">
    <property type="term" value="P:regulation of transcription by RNA polymerase II"/>
    <property type="evidence" value="ECO:0007669"/>
    <property type="project" value="EnsemblFungi"/>
</dbReference>
<dbReference type="InterPro" id="IPR017884">
    <property type="entry name" value="SANT_dom"/>
</dbReference>
<feature type="domain" description="Myb-like" evidence="11">
    <location>
        <begin position="108"/>
        <end position="151"/>
    </location>
</feature>
<keyword evidence="6 8" id="KW-0804">Transcription</keyword>
<evidence type="ECO:0000256" key="2">
    <source>
        <dbReference type="ARBA" id="ARBA00022723"/>
    </source>
</evidence>
<dbReference type="SUPFAM" id="SSF46689">
    <property type="entry name" value="Homeodomain-like"/>
    <property type="match status" value="2"/>
</dbReference>
<dbReference type="GO" id="GO:0003713">
    <property type="term" value="F:transcription coactivator activity"/>
    <property type="evidence" value="ECO:0007669"/>
    <property type="project" value="EnsemblFungi"/>
</dbReference>
<keyword evidence="2" id="KW-0479">Metal-binding</keyword>
<gene>
    <name evidence="16" type="ORF">CONCODRAFT_13492</name>
</gene>
<dbReference type="Proteomes" id="UP000070444">
    <property type="component" value="Unassembled WGS sequence"/>
</dbReference>
<dbReference type="GO" id="GO:0008270">
    <property type="term" value="F:zinc ion binding"/>
    <property type="evidence" value="ECO:0007669"/>
    <property type="project" value="UniProtKB-KW"/>
</dbReference>
<dbReference type="PIRSF" id="PIRSF025024">
    <property type="entry name" value="Transcriptional_adaptor_2"/>
    <property type="match status" value="1"/>
</dbReference>
<proteinExistence type="predicted"/>
<keyword evidence="7 8" id="KW-0539">Nucleus</keyword>
<evidence type="ECO:0000259" key="15">
    <source>
        <dbReference type="PROSITE" id="PS51294"/>
    </source>
</evidence>
<feature type="domain" description="ZZ-type" evidence="12">
    <location>
        <begin position="45"/>
        <end position="101"/>
    </location>
</feature>
<dbReference type="GO" id="GO:0005634">
    <property type="term" value="C:nucleus"/>
    <property type="evidence" value="ECO:0007669"/>
    <property type="project" value="UniProtKB-SubCell"/>
</dbReference>
<dbReference type="GO" id="GO:0000124">
    <property type="term" value="C:SAGA complex"/>
    <property type="evidence" value="ECO:0007669"/>
    <property type="project" value="EnsemblFungi"/>
</dbReference>
<dbReference type="InterPro" id="IPR055141">
    <property type="entry name" value="TADA2A_B-like_dom"/>
</dbReference>
<evidence type="ECO:0000256" key="6">
    <source>
        <dbReference type="ARBA" id="ARBA00023163"/>
    </source>
</evidence>
<dbReference type="Gene3D" id="1.10.10.10">
    <property type="entry name" value="Winged helix-like DNA-binding domain superfamily/Winged helix DNA-binding domain"/>
    <property type="match status" value="1"/>
</dbReference>
<dbReference type="CDD" id="cd00167">
    <property type="entry name" value="SANT"/>
    <property type="match status" value="1"/>
</dbReference>
<dbReference type="Gene3D" id="1.10.10.60">
    <property type="entry name" value="Homeodomain-like"/>
    <property type="match status" value="1"/>
</dbReference>
<dbReference type="GO" id="GO:0031509">
    <property type="term" value="P:subtelomeric heterochromatin formation"/>
    <property type="evidence" value="ECO:0007669"/>
    <property type="project" value="EnsemblFungi"/>
</dbReference>
<dbReference type="FunFam" id="1.10.10.10:FF:000087">
    <property type="entry name" value="Transcriptional adapter 2"/>
    <property type="match status" value="1"/>
</dbReference>
<dbReference type="InterPro" id="IPR007526">
    <property type="entry name" value="SWIRM"/>
</dbReference>
<evidence type="ECO:0000259" key="11">
    <source>
        <dbReference type="PROSITE" id="PS50090"/>
    </source>
</evidence>
<reference evidence="16 17" key="1">
    <citation type="journal article" date="2015" name="Genome Biol. Evol.">
        <title>Phylogenomic analyses indicate that early fungi evolved digesting cell walls of algal ancestors of land plants.</title>
        <authorList>
            <person name="Chang Y."/>
            <person name="Wang S."/>
            <person name="Sekimoto S."/>
            <person name="Aerts A.L."/>
            <person name="Choi C."/>
            <person name="Clum A."/>
            <person name="LaButti K.M."/>
            <person name="Lindquist E.A."/>
            <person name="Yee Ngan C."/>
            <person name="Ohm R.A."/>
            <person name="Salamov A.A."/>
            <person name="Grigoriev I.V."/>
            <person name="Spatafora J.W."/>
            <person name="Berbee M.L."/>
        </authorList>
    </citation>
    <scope>NUCLEOTIDE SEQUENCE [LARGE SCALE GENOMIC DNA]</scope>
    <source>
        <strain evidence="16 17">NRRL 28638</strain>
    </source>
</reference>
<evidence type="ECO:0000256" key="7">
    <source>
        <dbReference type="ARBA" id="ARBA00023242"/>
    </source>
</evidence>
<dbReference type="GO" id="GO:0046695">
    <property type="term" value="C:SLIK (SAGA-like) complex"/>
    <property type="evidence" value="ECO:0007669"/>
    <property type="project" value="EnsemblFungi"/>
</dbReference>
<evidence type="ECO:0000259" key="12">
    <source>
        <dbReference type="PROSITE" id="PS50135"/>
    </source>
</evidence>
<evidence type="ECO:0000256" key="9">
    <source>
        <dbReference type="PROSITE-ProRule" id="PRU00228"/>
    </source>
</evidence>
<keyword evidence="5 8" id="KW-0805">Transcription regulation</keyword>
<dbReference type="OMA" id="YNGNHRP"/>
<dbReference type="PROSITE" id="PS51294">
    <property type="entry name" value="HTH_MYB"/>
    <property type="match status" value="1"/>
</dbReference>
<dbReference type="FunFam" id="1.10.10.60:FF:000115">
    <property type="entry name" value="Transcriptional adapter 2"/>
    <property type="match status" value="1"/>
</dbReference>
<dbReference type="PROSITE" id="PS50090">
    <property type="entry name" value="MYB_LIKE"/>
    <property type="match status" value="1"/>
</dbReference>
<dbReference type="CDD" id="cd02335">
    <property type="entry name" value="ZZ_ADA2"/>
    <property type="match status" value="1"/>
</dbReference>
<evidence type="ECO:0000256" key="10">
    <source>
        <dbReference type="SAM" id="MobiDB-lite"/>
    </source>
</evidence>
<dbReference type="SMART" id="SM00291">
    <property type="entry name" value="ZnF_ZZ"/>
    <property type="match status" value="1"/>
</dbReference>
<accession>A0A137NQR6</accession>
<name>A0A137NQR6_CONC2</name>
<dbReference type="AlphaFoldDB" id="A0A137NQR6"/>
<dbReference type="Pfam" id="PF22941">
    <property type="entry name" value="TADA2A-like_3rd"/>
    <property type="match status" value="1"/>
</dbReference>
<dbReference type="PROSITE" id="PS50934">
    <property type="entry name" value="SWIRM"/>
    <property type="match status" value="1"/>
</dbReference>
<protein>
    <recommendedName>
        <fullName evidence="8">Transcriptional adapter 2</fullName>
    </recommendedName>
</protein>
<dbReference type="Pfam" id="PF04433">
    <property type="entry name" value="SWIRM"/>
    <property type="match status" value="1"/>
</dbReference>
<evidence type="ECO:0000256" key="4">
    <source>
        <dbReference type="ARBA" id="ARBA00022833"/>
    </source>
</evidence>
<dbReference type="OrthoDB" id="270417at2759"/>
<feature type="domain" description="SWIRM" evidence="13">
    <location>
        <begin position="383"/>
        <end position="473"/>
    </location>
</feature>
<evidence type="ECO:0000259" key="13">
    <source>
        <dbReference type="PROSITE" id="PS50934"/>
    </source>
</evidence>
<comment type="subcellular location">
    <subcellularLocation>
        <location evidence="1 8">Nucleus</location>
    </subcellularLocation>
</comment>
<dbReference type="EMBL" id="KQ965001">
    <property type="protein sequence ID" value="KXN65054.1"/>
    <property type="molecule type" value="Genomic_DNA"/>
</dbReference>
<dbReference type="Pfam" id="PF00249">
    <property type="entry name" value="Myb_DNA-binding"/>
    <property type="match status" value="1"/>
</dbReference>
<dbReference type="Gene3D" id="3.30.60.90">
    <property type="match status" value="1"/>
</dbReference>
<dbReference type="GO" id="GO:1990414">
    <property type="term" value="P:replication-born double-strand break repair via sister chromatid exchange"/>
    <property type="evidence" value="ECO:0007669"/>
    <property type="project" value="EnsemblFungi"/>
</dbReference>
<dbReference type="InterPro" id="IPR009057">
    <property type="entry name" value="Homeodomain-like_sf"/>
</dbReference>
<feature type="compositionally biased region" description="Polar residues" evidence="10">
    <location>
        <begin position="364"/>
        <end position="376"/>
    </location>
</feature>
<evidence type="ECO:0000256" key="5">
    <source>
        <dbReference type="ARBA" id="ARBA00023015"/>
    </source>
</evidence>
<keyword evidence="3 9" id="KW-0863">Zinc-finger</keyword>
<feature type="region of interest" description="Disordered" evidence="10">
    <location>
        <begin position="364"/>
        <end position="383"/>
    </location>
</feature>
<dbReference type="InterPro" id="IPR017930">
    <property type="entry name" value="Myb_dom"/>
</dbReference>
<evidence type="ECO:0000256" key="8">
    <source>
        <dbReference type="PIRNR" id="PIRNR025024"/>
    </source>
</evidence>
<feature type="compositionally biased region" description="Polar residues" evidence="10">
    <location>
        <begin position="21"/>
        <end position="39"/>
    </location>
</feature>
<dbReference type="InterPro" id="IPR001005">
    <property type="entry name" value="SANT/Myb"/>
</dbReference>
<organism evidence="16 17">
    <name type="scientific">Conidiobolus coronatus (strain ATCC 28846 / CBS 209.66 / NRRL 28638)</name>
    <name type="common">Delacroixia coronata</name>
    <dbReference type="NCBI Taxonomy" id="796925"/>
    <lineage>
        <taxon>Eukaryota</taxon>
        <taxon>Fungi</taxon>
        <taxon>Fungi incertae sedis</taxon>
        <taxon>Zoopagomycota</taxon>
        <taxon>Entomophthoromycotina</taxon>
        <taxon>Entomophthoromycetes</taxon>
        <taxon>Entomophthorales</taxon>
        <taxon>Ancylistaceae</taxon>
        <taxon>Conidiobolus</taxon>
    </lineage>
</organism>
<dbReference type="PANTHER" id="PTHR12374:SF20">
    <property type="entry name" value="TRANSCRIPTIONAL ADAPTER 2-ALPHA"/>
    <property type="match status" value="1"/>
</dbReference>
<dbReference type="GO" id="GO:0000781">
    <property type="term" value="C:chromosome, telomeric region"/>
    <property type="evidence" value="ECO:0007669"/>
    <property type="project" value="GOC"/>
</dbReference>
<dbReference type="GO" id="GO:0000183">
    <property type="term" value="P:rDNA heterochromatin formation"/>
    <property type="evidence" value="ECO:0007669"/>
    <property type="project" value="EnsemblFungi"/>
</dbReference>
<evidence type="ECO:0000259" key="14">
    <source>
        <dbReference type="PROSITE" id="PS51293"/>
    </source>
</evidence>
<evidence type="ECO:0000256" key="1">
    <source>
        <dbReference type="ARBA" id="ARBA00004123"/>
    </source>
</evidence>
<dbReference type="InterPro" id="IPR036388">
    <property type="entry name" value="WH-like_DNA-bd_sf"/>
</dbReference>
<keyword evidence="4" id="KW-0862">Zinc</keyword>
<dbReference type="GO" id="GO:0071470">
    <property type="term" value="P:cellular response to osmotic stress"/>
    <property type="evidence" value="ECO:0007669"/>
    <property type="project" value="EnsemblFungi"/>
</dbReference>
<dbReference type="SUPFAM" id="SSF57850">
    <property type="entry name" value="RING/U-box"/>
    <property type="match status" value="1"/>
</dbReference>
<evidence type="ECO:0000313" key="16">
    <source>
        <dbReference type="EMBL" id="KXN65054.1"/>
    </source>
</evidence>
<keyword evidence="17" id="KW-1185">Reference proteome</keyword>
<dbReference type="InterPro" id="IPR016827">
    <property type="entry name" value="Ada2/TADA2"/>
</dbReference>
<dbReference type="GO" id="GO:0140671">
    <property type="term" value="C:ADA complex"/>
    <property type="evidence" value="ECO:0007669"/>
    <property type="project" value="EnsemblFungi"/>
</dbReference>
<dbReference type="InterPro" id="IPR000433">
    <property type="entry name" value="Znf_ZZ"/>
</dbReference>
<dbReference type="GO" id="GO:0001786">
    <property type="term" value="F:phosphatidylserine binding"/>
    <property type="evidence" value="ECO:0007669"/>
    <property type="project" value="EnsemblFungi"/>
</dbReference>
<dbReference type="Pfam" id="PF25299">
    <property type="entry name" value="ZZ_ADA2"/>
    <property type="match status" value="1"/>
</dbReference>
<feature type="domain" description="HTH myb-type" evidence="15">
    <location>
        <begin position="108"/>
        <end position="155"/>
    </location>
</feature>
<dbReference type="InterPro" id="IPR043145">
    <property type="entry name" value="Znf_ZZ_sf"/>
</dbReference>
<evidence type="ECO:0000313" key="17">
    <source>
        <dbReference type="Proteomes" id="UP000070444"/>
    </source>
</evidence>
<dbReference type="InterPro" id="IPR041983">
    <property type="entry name" value="ADA2-like_ZZ"/>
</dbReference>
<dbReference type="PROSITE" id="PS50135">
    <property type="entry name" value="ZF_ZZ_2"/>
    <property type="match status" value="1"/>
</dbReference>
<dbReference type="STRING" id="796925.A0A137NQR6"/>
<dbReference type="PANTHER" id="PTHR12374">
    <property type="entry name" value="TRANSCRIPTIONAL ADAPTOR 2 ADA2 -RELATED"/>
    <property type="match status" value="1"/>
</dbReference>
<sequence>MGSSSIKNNSNNNSAGASNNQTATKSNKKQSNGSKDTSSQTKLPVILYHCDFCQVTIDGPRISCVECSEEFDFCVDCFSQGVEIGDHKRNHKYRVVKKHTFPLFDLEWGADEELLLLEAAETYGLGNWEDISEHIGTKTLEECRNHYLETYIASENWPLPNLSQEFDPSIDTLINRRTYKPKKKQYKTLVSQPTNHEIGGFMPGRLEFELEYENEAENIIKDLIINEDDTNDEFNLKLSLLEIYNSKLEKREYRKRFCLDRNYFEFKKVQAIEKKRSKEEKAIHSKLKPFTKLQTNSDMENLVSGLLIEDKLKFKISQLQTLITNGLTNMEHLDQFNADLQARTPIEPHAIIDEPAEIIQQPTTHNTRSTRQNAGENSEEVRTIGRKQAAPLDISGSDGIELLTQEEQSICSTLRLLPKPYLVIKETLIRECATRGFLRRRQARDLVKIDVNKTSRLYDFFFRMGWVYSTPKQ</sequence>
<feature type="domain" description="SANT" evidence="14">
    <location>
        <begin position="103"/>
        <end position="155"/>
    </location>
</feature>
<dbReference type="PROSITE" id="PS51293">
    <property type="entry name" value="SANT"/>
    <property type="match status" value="1"/>
</dbReference>
<dbReference type="GO" id="GO:0003682">
    <property type="term" value="F:chromatin binding"/>
    <property type="evidence" value="ECO:0007669"/>
    <property type="project" value="EnsemblFungi"/>
</dbReference>
<feature type="region of interest" description="Disordered" evidence="10">
    <location>
        <begin position="1"/>
        <end position="39"/>
    </location>
</feature>
<dbReference type="SMART" id="SM00717">
    <property type="entry name" value="SANT"/>
    <property type="match status" value="1"/>
</dbReference>